<proteinExistence type="predicted"/>
<organism evidence="2 3">
    <name type="scientific">Flavivirga amylovorans</name>
    <dbReference type="NCBI Taxonomy" id="870486"/>
    <lineage>
        <taxon>Bacteria</taxon>
        <taxon>Pseudomonadati</taxon>
        <taxon>Bacteroidota</taxon>
        <taxon>Flavobacteriia</taxon>
        <taxon>Flavobacteriales</taxon>
        <taxon>Flavobacteriaceae</taxon>
        <taxon>Flavivirga</taxon>
    </lineage>
</organism>
<evidence type="ECO:0000313" key="2">
    <source>
        <dbReference type="EMBL" id="MDO5987794.1"/>
    </source>
</evidence>
<protein>
    <submittedName>
        <fullName evidence="2">RES family NAD+ phosphorylase</fullName>
    </submittedName>
</protein>
<accession>A0ABT8X1J1</accession>
<comment type="caution">
    <text evidence="2">The sequence shown here is derived from an EMBL/GenBank/DDBJ whole genome shotgun (WGS) entry which is preliminary data.</text>
</comment>
<sequence>MNSFVTEVSLPVLKKDSVLEYLPTQVITEYIRYNPDLNVDGMIYNSAKDSNAKNIVLFYDHEESIDNLDFSKSSIKTSLIRDL</sequence>
<gene>
    <name evidence="2" type="ORF">Q4Q39_10320</name>
</gene>
<evidence type="ECO:0000259" key="1">
    <source>
        <dbReference type="Pfam" id="PF08808"/>
    </source>
</evidence>
<dbReference type="Proteomes" id="UP001176891">
    <property type="component" value="Unassembled WGS sequence"/>
</dbReference>
<dbReference type="RefSeq" id="WP_303282366.1">
    <property type="nucleotide sequence ID" value="NZ_BAABCZ010000011.1"/>
</dbReference>
<dbReference type="Pfam" id="PF08808">
    <property type="entry name" value="RES"/>
    <property type="match status" value="1"/>
</dbReference>
<dbReference type="EMBL" id="JAUOEM010000003">
    <property type="protein sequence ID" value="MDO5987794.1"/>
    <property type="molecule type" value="Genomic_DNA"/>
</dbReference>
<feature type="domain" description="RES" evidence="1">
    <location>
        <begin position="17"/>
        <end position="63"/>
    </location>
</feature>
<reference evidence="2" key="1">
    <citation type="submission" date="2023-07" db="EMBL/GenBank/DDBJ databases">
        <title>Two novel species in the genus Flavivirga.</title>
        <authorList>
            <person name="Kwon K."/>
        </authorList>
    </citation>
    <scope>NUCLEOTIDE SEQUENCE</scope>
    <source>
        <strain evidence="2">KACC 14157</strain>
    </source>
</reference>
<keyword evidence="3" id="KW-1185">Reference proteome</keyword>
<name>A0ABT8X1J1_9FLAO</name>
<evidence type="ECO:0000313" key="3">
    <source>
        <dbReference type="Proteomes" id="UP001176891"/>
    </source>
</evidence>
<dbReference type="InterPro" id="IPR014914">
    <property type="entry name" value="RES_dom"/>
</dbReference>